<comment type="caution">
    <text evidence="1">The sequence shown here is derived from an EMBL/GenBank/DDBJ whole genome shotgun (WGS) entry which is preliminary data.</text>
</comment>
<sequence length="451" mass="51508">MTTTDYTTNDLTFLLISDAEFEQLNRVLTPLLCTSLIASSITSMTFILIKIHYPSLADRVSFRLEFATMVSDLVYTIFQMFANFIENRPGFMCSFMTLEALPITDPSKDEFRKLKKNASVSAMVKKVLWYPVVPVITQTLNWSIETRIYFRQKVPFSLFLFCFIGTSIQGLLNALVFSQDIAVKRAIQLMKLNWWYNYVNTYEQKYLHLSKNKRIEPFKKPSCARSSYETNCSDDPNSAASIIRESPSRNQCPGKTEEIQKPEESENVLNPTRFERLRYTLLINLFSVPEETDLLASFQHSLSSDDETESEPESKDTITKKRKNFSLSSSKTVLAKDQKNLSLQSTPSKPSSDFRPSLNLDIPYSSTSISNFKSFNPISIPPLEPVLHAHQTRYSITPNYTAIGDENPLPTSNLLRSHHSRKNKKKKSNRNSSINFLSKKYDEPSVASNSS</sequence>
<gene>
    <name evidence="1" type="ORF">ACOLOM_LOCUS5621</name>
</gene>
<evidence type="ECO:0000313" key="2">
    <source>
        <dbReference type="Proteomes" id="UP000789525"/>
    </source>
</evidence>
<reference evidence="1" key="1">
    <citation type="submission" date="2021-06" db="EMBL/GenBank/DDBJ databases">
        <authorList>
            <person name="Kallberg Y."/>
            <person name="Tangrot J."/>
            <person name="Rosling A."/>
        </authorList>
    </citation>
    <scope>NUCLEOTIDE SEQUENCE</scope>
    <source>
        <strain evidence="1">CL356</strain>
    </source>
</reference>
<feature type="non-terminal residue" evidence="1">
    <location>
        <position position="451"/>
    </location>
</feature>
<name>A0ACA9M816_9GLOM</name>
<protein>
    <submittedName>
        <fullName evidence="1">15649_t:CDS:1</fullName>
    </submittedName>
</protein>
<dbReference type="Proteomes" id="UP000789525">
    <property type="component" value="Unassembled WGS sequence"/>
</dbReference>
<organism evidence="1 2">
    <name type="scientific">Acaulospora colombiana</name>
    <dbReference type="NCBI Taxonomy" id="27376"/>
    <lineage>
        <taxon>Eukaryota</taxon>
        <taxon>Fungi</taxon>
        <taxon>Fungi incertae sedis</taxon>
        <taxon>Mucoromycota</taxon>
        <taxon>Glomeromycotina</taxon>
        <taxon>Glomeromycetes</taxon>
        <taxon>Diversisporales</taxon>
        <taxon>Acaulosporaceae</taxon>
        <taxon>Acaulospora</taxon>
    </lineage>
</organism>
<dbReference type="EMBL" id="CAJVPT010010554">
    <property type="protein sequence ID" value="CAG8571443.1"/>
    <property type="molecule type" value="Genomic_DNA"/>
</dbReference>
<evidence type="ECO:0000313" key="1">
    <source>
        <dbReference type="EMBL" id="CAG8571443.1"/>
    </source>
</evidence>
<keyword evidence="2" id="KW-1185">Reference proteome</keyword>
<proteinExistence type="predicted"/>
<accession>A0ACA9M816</accession>